<gene>
    <name evidence="6" type="primary">rfaH_2</name>
    <name evidence="5" type="synonym">rfaH_1</name>
    <name evidence="6" type="ORF">PSECIP111854_01840</name>
    <name evidence="5" type="ORF">PSECIP111951_00703</name>
</gene>
<comment type="caution">
    <text evidence="6">The sequence shown here is derived from an EMBL/GenBank/DDBJ whole genome shotgun (WGS) entry which is preliminary data.</text>
</comment>
<sequence length="159" mass="18330">MKRWYLVYCKPKQESRALANLTQQGVEAFFPTLKRRKTAASRAVTQPLFPRYIFVHLDSYSIHFSAIKYTRGVVDFVRFGERIQEVPEPIIQSLRENDMATDLCEFALGDKVMLTDGCYKNITAIYQQADGETRSILLIKLLSQEVQIVTENSVFKKQA</sequence>
<dbReference type="SUPFAM" id="SSF82679">
    <property type="entry name" value="N-utilization substance G protein NusG, N-terminal domain"/>
    <property type="match status" value="1"/>
</dbReference>
<dbReference type="Gene3D" id="3.30.70.940">
    <property type="entry name" value="NusG, N-terminal domain"/>
    <property type="match status" value="1"/>
</dbReference>
<dbReference type="InterPro" id="IPR036735">
    <property type="entry name" value="NGN_dom_sf"/>
</dbReference>
<accession>A0A9W4VQX1</accession>
<dbReference type="GO" id="GO:0005829">
    <property type="term" value="C:cytosol"/>
    <property type="evidence" value="ECO:0007669"/>
    <property type="project" value="TreeGrafter"/>
</dbReference>
<dbReference type="EMBL" id="CAMAPD010000003">
    <property type="protein sequence ID" value="CAH9052859.1"/>
    <property type="molecule type" value="Genomic_DNA"/>
</dbReference>
<evidence type="ECO:0000313" key="6">
    <source>
        <dbReference type="EMBL" id="CAH9056668.1"/>
    </source>
</evidence>
<proteinExistence type="predicted"/>
<dbReference type="EMBL" id="CAMAPC010000005">
    <property type="protein sequence ID" value="CAH9056668.1"/>
    <property type="molecule type" value="Genomic_DNA"/>
</dbReference>
<evidence type="ECO:0000313" key="8">
    <source>
        <dbReference type="Proteomes" id="UP001152485"/>
    </source>
</evidence>
<evidence type="ECO:0000313" key="7">
    <source>
        <dbReference type="Proteomes" id="UP001152467"/>
    </source>
</evidence>
<dbReference type="Proteomes" id="UP001152467">
    <property type="component" value="Unassembled WGS sequence"/>
</dbReference>
<dbReference type="Proteomes" id="UP001152485">
    <property type="component" value="Unassembled WGS sequence"/>
</dbReference>
<evidence type="ECO:0000313" key="5">
    <source>
        <dbReference type="EMBL" id="CAH9052859.1"/>
    </source>
</evidence>
<organism evidence="6 7">
    <name type="scientific">Pseudoalteromonas holothuriae</name>
    <dbReference type="NCBI Taxonomy" id="2963714"/>
    <lineage>
        <taxon>Bacteria</taxon>
        <taxon>Pseudomonadati</taxon>
        <taxon>Pseudomonadota</taxon>
        <taxon>Gammaproteobacteria</taxon>
        <taxon>Alteromonadales</taxon>
        <taxon>Pseudoalteromonadaceae</taxon>
        <taxon>Pseudoalteromonas</taxon>
    </lineage>
</organism>
<dbReference type="GO" id="GO:0031564">
    <property type="term" value="P:transcription antitermination"/>
    <property type="evidence" value="ECO:0007669"/>
    <property type="project" value="UniProtKB-KW"/>
</dbReference>
<dbReference type="SMART" id="SM00738">
    <property type="entry name" value="NGN"/>
    <property type="match status" value="1"/>
</dbReference>
<evidence type="ECO:0000256" key="3">
    <source>
        <dbReference type="ARBA" id="ARBA00023163"/>
    </source>
</evidence>
<dbReference type="AlphaFoldDB" id="A0A9W4VQX1"/>
<evidence type="ECO:0000256" key="1">
    <source>
        <dbReference type="ARBA" id="ARBA00022814"/>
    </source>
</evidence>
<dbReference type="InterPro" id="IPR010215">
    <property type="entry name" value="Transcription_antiterm_RfaH"/>
</dbReference>
<keyword evidence="3" id="KW-0804">Transcription</keyword>
<dbReference type="Pfam" id="PF02357">
    <property type="entry name" value="NusG"/>
    <property type="match status" value="1"/>
</dbReference>
<evidence type="ECO:0000259" key="4">
    <source>
        <dbReference type="SMART" id="SM00738"/>
    </source>
</evidence>
<evidence type="ECO:0000256" key="2">
    <source>
        <dbReference type="ARBA" id="ARBA00023015"/>
    </source>
</evidence>
<dbReference type="GO" id="GO:0006354">
    <property type="term" value="P:DNA-templated transcription elongation"/>
    <property type="evidence" value="ECO:0007669"/>
    <property type="project" value="InterPro"/>
</dbReference>
<feature type="domain" description="NusG-like N-terminal" evidence="4">
    <location>
        <begin position="1"/>
        <end position="98"/>
    </location>
</feature>
<name>A0A9W4VQX1_9GAMM</name>
<dbReference type="InterPro" id="IPR006645">
    <property type="entry name" value="NGN-like_dom"/>
</dbReference>
<dbReference type="NCBIfam" id="NF006534">
    <property type="entry name" value="PRK09014.1"/>
    <property type="match status" value="1"/>
</dbReference>
<keyword evidence="2" id="KW-0805">Transcription regulation</keyword>
<dbReference type="CDD" id="cd09892">
    <property type="entry name" value="NGN_SP_RfaH"/>
    <property type="match status" value="1"/>
</dbReference>
<dbReference type="PANTHER" id="PTHR30265:SF7">
    <property type="entry name" value="TRANSCRIPTION ANTITERMINATION PROTEIN RFAH"/>
    <property type="match status" value="1"/>
</dbReference>
<keyword evidence="7" id="KW-1185">Reference proteome</keyword>
<dbReference type="NCBIfam" id="TIGR01955">
    <property type="entry name" value="RfaH"/>
    <property type="match status" value="1"/>
</dbReference>
<dbReference type="InterPro" id="IPR043425">
    <property type="entry name" value="NusG-like"/>
</dbReference>
<dbReference type="PANTHER" id="PTHR30265">
    <property type="entry name" value="RHO-INTERACTING TRANSCRIPTION TERMINATION FACTOR NUSG"/>
    <property type="match status" value="1"/>
</dbReference>
<reference evidence="6 8" key="1">
    <citation type="submission" date="2022-07" db="EMBL/GenBank/DDBJ databases">
        <authorList>
            <person name="Criscuolo A."/>
        </authorList>
    </citation>
    <scope>NUCLEOTIDE SEQUENCE</scope>
    <source>
        <strain evidence="8">CIP 111951</strain>
        <strain evidence="6">CIP111854</strain>
        <strain evidence="5">CIP111951</strain>
    </source>
</reference>
<keyword evidence="1" id="KW-0889">Transcription antitermination</keyword>
<dbReference type="RefSeq" id="WP_261591903.1">
    <property type="nucleotide sequence ID" value="NZ_CAMAPC010000005.1"/>
</dbReference>
<protein>
    <submittedName>
        <fullName evidence="6">Transcription antitermination protein RfaH</fullName>
    </submittedName>
</protein>